<dbReference type="NCBIfam" id="TIGR00791">
    <property type="entry name" value="gntP"/>
    <property type="match status" value="1"/>
</dbReference>
<proteinExistence type="inferred from homology"/>
<feature type="transmembrane region" description="Helical" evidence="8">
    <location>
        <begin position="189"/>
        <end position="210"/>
    </location>
</feature>
<feature type="transmembrane region" description="Helical" evidence="8">
    <location>
        <begin position="358"/>
        <end position="383"/>
    </location>
</feature>
<feature type="transmembrane region" description="Helical" evidence="8">
    <location>
        <begin position="149"/>
        <end position="168"/>
    </location>
</feature>
<dbReference type="Pfam" id="PF02447">
    <property type="entry name" value="GntP_permease"/>
    <property type="match status" value="1"/>
</dbReference>
<dbReference type="EMBL" id="CP117255">
    <property type="protein sequence ID" value="WFR94137.1"/>
    <property type="molecule type" value="Genomic_DNA"/>
</dbReference>
<dbReference type="AlphaFoldDB" id="A0AAF1KM66"/>
<comment type="similarity">
    <text evidence="7">Belongs to the GntP permease family.</text>
</comment>
<evidence type="ECO:0000256" key="1">
    <source>
        <dbReference type="ARBA" id="ARBA00004651"/>
    </source>
</evidence>
<gene>
    <name evidence="9" type="ORF">PR017_09775</name>
</gene>
<reference evidence="10" key="2">
    <citation type="journal article" date="2023" name="MicrobiologyOpen">
        <title>Genomics of the tumorigenes clade of the family Rhizobiaceae and description of Rhizobium rhododendri sp. nov.</title>
        <authorList>
            <person name="Kuzmanovic N."/>
            <person name="diCenzo G.C."/>
            <person name="Bunk B."/>
            <person name="Sproeer C."/>
            <person name="Fruehling A."/>
            <person name="Neumann-Schaal M."/>
            <person name="Overmann J."/>
            <person name="Smalla K."/>
        </authorList>
    </citation>
    <scope>NUCLEOTIDE SEQUENCE [LARGE SCALE GENOMIC DNA]</scope>
    <source>
        <strain evidence="10">1078</strain>
    </source>
</reference>
<feature type="transmembrane region" description="Helical" evidence="8">
    <location>
        <begin position="279"/>
        <end position="300"/>
    </location>
</feature>
<evidence type="ECO:0000256" key="4">
    <source>
        <dbReference type="ARBA" id="ARBA00022692"/>
    </source>
</evidence>
<dbReference type="RefSeq" id="WP_111222752.1">
    <property type="nucleotide sequence ID" value="NZ_CP117255.1"/>
</dbReference>
<sequence length="462" mass="47582">MQNSDIALLLTALGGVIFLVVLIVSRARLHPLIALIITSIAVGLLTGMPTDKLVKSIESGAGNTLGAVGLVVALGAMLGRILADGGVTEGISNIIIRKTSVRLLPWAMAGAAFIIGIPMFFEVGLVVLLPLVFSVARKLDAASSIRGSAYVYVGVPVIAALAAMHGMVPPHPGPLTAIASLHTNIGATMLYGFLAAIPAIILGGPVYGAFITPRLSVRPDQALIDQFSSEGRVDGEEHTPPGLAISLLTALLPALLMLANAIAELVFPKDAAVVHFTGFLGEPAIAMLIGVLFAALMLVYIRNGNTETLRSSMSASVKPVANVLLIIAGGGAFQHVLTDAKVGDAIMHLSQQFSLSPLILGWIISMLLSVSTGSATVGIVGASGLLGPLAGGEGLNVPLLALSIGCGSLFFNYANHAGFWLVKESFGMSMGEATKTISVVQSIVSMVGLVMVLLMNLLPPLI</sequence>
<evidence type="ECO:0000256" key="3">
    <source>
        <dbReference type="ARBA" id="ARBA00022475"/>
    </source>
</evidence>
<keyword evidence="3" id="KW-1003">Cell membrane</keyword>
<keyword evidence="10" id="KW-1185">Reference proteome</keyword>
<keyword evidence="6 8" id="KW-0472">Membrane</keyword>
<accession>A0AAF1KM66</accession>
<evidence type="ECO:0000256" key="5">
    <source>
        <dbReference type="ARBA" id="ARBA00022989"/>
    </source>
</evidence>
<dbReference type="PIRSF" id="PIRSF002746">
    <property type="entry name" value="Gluconate_transporter"/>
    <property type="match status" value="1"/>
</dbReference>
<feature type="transmembrane region" description="Helical" evidence="8">
    <location>
        <begin position="6"/>
        <end position="25"/>
    </location>
</feature>
<feature type="transmembrane region" description="Helical" evidence="8">
    <location>
        <begin position="436"/>
        <end position="458"/>
    </location>
</feature>
<organism evidence="9 10">
    <name type="scientific">Rhizobium tumorigenes</name>
    <dbReference type="NCBI Taxonomy" id="2041385"/>
    <lineage>
        <taxon>Bacteria</taxon>
        <taxon>Pseudomonadati</taxon>
        <taxon>Pseudomonadota</taxon>
        <taxon>Alphaproteobacteria</taxon>
        <taxon>Hyphomicrobiales</taxon>
        <taxon>Rhizobiaceae</taxon>
        <taxon>Rhizobium/Agrobacterium group</taxon>
        <taxon>Rhizobium</taxon>
    </lineage>
</organism>
<name>A0AAF1KM66_9HYPH</name>
<protein>
    <submittedName>
        <fullName evidence="9">Gluconate:H+ symporter</fullName>
    </submittedName>
</protein>
<dbReference type="Proteomes" id="UP000249499">
    <property type="component" value="Chromosome"/>
</dbReference>
<dbReference type="GO" id="GO:0015128">
    <property type="term" value="F:gluconate transmembrane transporter activity"/>
    <property type="evidence" value="ECO:0007669"/>
    <property type="project" value="InterPro"/>
</dbReference>
<evidence type="ECO:0000256" key="2">
    <source>
        <dbReference type="ARBA" id="ARBA00022448"/>
    </source>
</evidence>
<feature type="transmembrane region" description="Helical" evidence="8">
    <location>
        <begin position="320"/>
        <end position="337"/>
    </location>
</feature>
<feature type="transmembrane region" description="Helical" evidence="8">
    <location>
        <begin position="243"/>
        <end position="267"/>
    </location>
</feature>
<feature type="transmembrane region" description="Helical" evidence="8">
    <location>
        <begin position="61"/>
        <end position="83"/>
    </location>
</feature>
<keyword evidence="4 8" id="KW-0812">Transmembrane</keyword>
<dbReference type="GO" id="GO:0005886">
    <property type="term" value="C:plasma membrane"/>
    <property type="evidence" value="ECO:0007669"/>
    <property type="project" value="UniProtKB-SubCell"/>
</dbReference>
<evidence type="ECO:0000313" key="9">
    <source>
        <dbReference type="EMBL" id="WFR94137.1"/>
    </source>
</evidence>
<dbReference type="InterPro" id="IPR003474">
    <property type="entry name" value="Glcn_transporter"/>
</dbReference>
<comment type="subcellular location">
    <subcellularLocation>
        <location evidence="1">Cell membrane</location>
        <topology evidence="1">Multi-pass membrane protein</topology>
    </subcellularLocation>
</comment>
<evidence type="ECO:0000256" key="7">
    <source>
        <dbReference type="ARBA" id="ARBA00049663"/>
    </source>
</evidence>
<keyword evidence="5 8" id="KW-1133">Transmembrane helix</keyword>
<evidence type="ECO:0000256" key="6">
    <source>
        <dbReference type="ARBA" id="ARBA00023136"/>
    </source>
</evidence>
<reference evidence="9 10" key="1">
    <citation type="journal article" date="2018" name="Sci. Rep.">
        <title>Rhizobium tumorigenes sp. nov., a novel plant tumorigenic bacterium isolated from cane gall tumors on thornless blackberry.</title>
        <authorList>
            <person name="Kuzmanovi N."/>
            <person name="Smalla K."/>
            <person name="Gronow S."/>
            <person name="PuBawska J."/>
        </authorList>
    </citation>
    <scope>NUCLEOTIDE SEQUENCE [LARGE SCALE GENOMIC DNA]</scope>
    <source>
        <strain evidence="9 10">1078</strain>
    </source>
</reference>
<feature type="transmembrane region" description="Helical" evidence="8">
    <location>
        <begin position="103"/>
        <end position="129"/>
    </location>
</feature>
<evidence type="ECO:0000313" key="10">
    <source>
        <dbReference type="Proteomes" id="UP000249499"/>
    </source>
</evidence>
<keyword evidence="2" id="KW-0813">Transport</keyword>
<dbReference type="PANTHER" id="PTHR30354">
    <property type="entry name" value="GNT FAMILY GLUCONATE TRANSPORTER"/>
    <property type="match status" value="1"/>
</dbReference>
<feature type="transmembrane region" description="Helical" evidence="8">
    <location>
        <begin position="32"/>
        <end position="49"/>
    </location>
</feature>
<dbReference type="KEGG" id="rtu:PR017_09775"/>
<evidence type="ECO:0000256" key="8">
    <source>
        <dbReference type="SAM" id="Phobius"/>
    </source>
</evidence>
<feature type="transmembrane region" description="Helical" evidence="8">
    <location>
        <begin position="395"/>
        <end position="415"/>
    </location>
</feature>
<dbReference type="PANTHER" id="PTHR30354:SF22">
    <property type="entry name" value="HIGH-AFFINITY GLUCONATE TRANSPORTER"/>
    <property type="match status" value="1"/>
</dbReference>